<organism evidence="1 2">
    <name type="scientific">Crassaminicella indica</name>
    <dbReference type="NCBI Taxonomy" id="2855394"/>
    <lineage>
        <taxon>Bacteria</taxon>
        <taxon>Bacillati</taxon>
        <taxon>Bacillota</taxon>
        <taxon>Clostridia</taxon>
        <taxon>Eubacteriales</taxon>
        <taxon>Clostridiaceae</taxon>
        <taxon>Crassaminicella</taxon>
    </lineage>
</organism>
<dbReference type="RefSeq" id="WP_218283794.1">
    <property type="nucleotide sequence ID" value="NZ_CP078093.1"/>
</dbReference>
<dbReference type="Pfam" id="PF10763">
    <property type="entry name" value="DUF2584"/>
    <property type="match status" value="1"/>
</dbReference>
<name>A0ABX8RHA0_9CLOT</name>
<accession>A0ABX8RHA0</accession>
<keyword evidence="2" id="KW-1185">Reference proteome</keyword>
<dbReference type="Proteomes" id="UP000886818">
    <property type="component" value="Chromosome"/>
</dbReference>
<sequence>MGVVYEMNWYLVAADKSQIIKINDNEYMLQKSDRRVYPIDSEIPLIIKNLGCIAIVKINKFEIDKSSTNIIFSIVKEYNSESEIAKHYYEMYMNMKRM</sequence>
<protein>
    <submittedName>
        <fullName evidence="1">DUF2584 family protein</fullName>
    </submittedName>
</protein>
<dbReference type="InterPro" id="IPR019699">
    <property type="entry name" value="DUF2584"/>
</dbReference>
<gene>
    <name evidence="1" type="ORF">KVH43_05200</name>
</gene>
<evidence type="ECO:0000313" key="1">
    <source>
        <dbReference type="EMBL" id="QXM07105.1"/>
    </source>
</evidence>
<proteinExistence type="predicted"/>
<dbReference type="EMBL" id="CP078093">
    <property type="protein sequence ID" value="QXM07105.1"/>
    <property type="molecule type" value="Genomic_DNA"/>
</dbReference>
<reference evidence="1" key="1">
    <citation type="submission" date="2021-07" db="EMBL/GenBank/DDBJ databases">
        <title>Complete genome sequence of Crassaminicella sp. 143-21, isolated from a deep-sea hydrothermal vent.</title>
        <authorList>
            <person name="Li X."/>
        </authorList>
    </citation>
    <scope>NUCLEOTIDE SEQUENCE</scope>
    <source>
        <strain evidence="1">143-21</strain>
    </source>
</reference>
<evidence type="ECO:0000313" key="2">
    <source>
        <dbReference type="Proteomes" id="UP000886818"/>
    </source>
</evidence>